<dbReference type="Gene3D" id="3.90.550.10">
    <property type="entry name" value="Spore Coat Polysaccharide Biosynthesis Protein SpsA, Chain A"/>
    <property type="match status" value="1"/>
</dbReference>
<dbReference type="SUPFAM" id="SSF53448">
    <property type="entry name" value="Nucleotide-diphospho-sugar transferases"/>
    <property type="match status" value="1"/>
</dbReference>
<reference evidence="1 2" key="1">
    <citation type="submission" date="2018-08" db="EMBL/GenBank/DDBJ databases">
        <title>Chitinophagaceae sp. K23C18032701, a novel bacterium isolated from forest soil.</title>
        <authorList>
            <person name="Wang C."/>
        </authorList>
    </citation>
    <scope>NUCLEOTIDE SEQUENCE [LARGE SCALE GENOMIC DNA]</scope>
    <source>
        <strain evidence="1 2">K23C18032701</strain>
    </source>
</reference>
<evidence type="ECO:0000313" key="1">
    <source>
        <dbReference type="EMBL" id="RFM27817.1"/>
    </source>
</evidence>
<keyword evidence="2" id="KW-1185">Reference proteome</keyword>
<dbReference type="EMBL" id="QTJU01000004">
    <property type="protein sequence ID" value="RFM27817.1"/>
    <property type="molecule type" value="Genomic_DNA"/>
</dbReference>
<dbReference type="Proteomes" id="UP000261284">
    <property type="component" value="Unassembled WGS sequence"/>
</dbReference>
<evidence type="ECO:0000313" key="2">
    <source>
        <dbReference type="Proteomes" id="UP000261284"/>
    </source>
</evidence>
<comment type="caution">
    <text evidence="1">The sequence shown here is derived from an EMBL/GenBank/DDBJ whole genome shotgun (WGS) entry which is preliminary data.</text>
</comment>
<dbReference type="AlphaFoldDB" id="A0A3E1NIR0"/>
<sequence>MQLYCTVCSNNYLAQAGVLGASVKKHAPGSRYMIFLCDEPLPDIDYTPLADEVIPVAAIEPAIHALAARYNTVELNTCLKPRIIEYLFTERGEEKVIYLDPDTKLFSSPAFLYQLLDNTSILLTPHIYTPIPLDNKTPGESTFLNFGLYNLGFIGLSNTSETTEFIRWWKNHTYQQGYIDVYKGIFVDQLPINHVPIFFKNVHILHNTGVNMAPWNLHERYLSAAPAGAYMVNGNTSLVFYHFSSFRAGHMELPLQHYNRFNMAARPDLHELYRTYNDDLKAAGYARYSHLTPAYDRLRKGGAAARHAKSKWQLFSFRKRTAH</sequence>
<dbReference type="RefSeq" id="WP_116847894.1">
    <property type="nucleotide sequence ID" value="NZ_QTJU01000004.1"/>
</dbReference>
<name>A0A3E1NIR0_9BACT</name>
<dbReference type="InterPro" id="IPR029044">
    <property type="entry name" value="Nucleotide-diphossugar_trans"/>
</dbReference>
<organism evidence="1 2">
    <name type="scientific">Deminuibacter soli</name>
    <dbReference type="NCBI Taxonomy" id="2291815"/>
    <lineage>
        <taxon>Bacteria</taxon>
        <taxon>Pseudomonadati</taxon>
        <taxon>Bacteroidota</taxon>
        <taxon>Chitinophagia</taxon>
        <taxon>Chitinophagales</taxon>
        <taxon>Chitinophagaceae</taxon>
        <taxon>Deminuibacter</taxon>
    </lineage>
</organism>
<dbReference type="OrthoDB" id="186344at2"/>
<proteinExistence type="predicted"/>
<accession>A0A3E1NIR0</accession>
<evidence type="ECO:0008006" key="3">
    <source>
        <dbReference type="Google" id="ProtNLM"/>
    </source>
</evidence>
<gene>
    <name evidence="1" type="ORF">DXN05_14070</name>
</gene>
<protein>
    <recommendedName>
        <fullName evidence="3">Glycosyl transferase</fullName>
    </recommendedName>
</protein>